<dbReference type="InterPro" id="IPR013324">
    <property type="entry name" value="RNA_pol_sigma_r3/r4-like"/>
</dbReference>
<dbReference type="EMBL" id="SMLW01000678">
    <property type="protein sequence ID" value="MTI29082.1"/>
    <property type="molecule type" value="Genomic_DNA"/>
</dbReference>
<evidence type="ECO:0000313" key="5">
    <source>
        <dbReference type="EMBL" id="MTI29082.1"/>
    </source>
</evidence>
<dbReference type="Gene3D" id="1.10.10.10">
    <property type="entry name" value="Winged helix-like DNA-binding domain superfamily/Winged helix DNA-binding domain"/>
    <property type="match status" value="1"/>
</dbReference>
<evidence type="ECO:0000256" key="3">
    <source>
        <dbReference type="ARBA" id="ARBA00023082"/>
    </source>
</evidence>
<evidence type="ECO:0000256" key="1">
    <source>
        <dbReference type="ARBA" id="ARBA00010641"/>
    </source>
</evidence>
<sequence length="194" mass="22545">MDSPKAHSDQRYIEALLQNDSAVIREIYDKFSGKVVSFIKKNSGDENDARDVIQETLIVIYRQAFEKKLVLTCPFDAYFFLLCKRRWWNKLKNTDRQEVTIEEDIASVDRQSEQTADSTELYELKSKLLADKLNALSEKCRELIKLSMQTDSMKAVAEKLGVTYAYVRKKKSLCMGHLTDLVRESKEFKNLNEL</sequence>
<keyword evidence="2" id="KW-0805">Transcription regulation</keyword>
<dbReference type="InterPro" id="IPR036388">
    <property type="entry name" value="WH-like_DNA-bd_sf"/>
</dbReference>
<keyword evidence="4" id="KW-0804">Transcription</keyword>
<dbReference type="InterPro" id="IPR014284">
    <property type="entry name" value="RNA_pol_sigma-70_dom"/>
</dbReference>
<gene>
    <name evidence="5" type="ORF">E1163_29235</name>
</gene>
<evidence type="ECO:0000256" key="4">
    <source>
        <dbReference type="ARBA" id="ARBA00023163"/>
    </source>
</evidence>
<evidence type="ECO:0000313" key="6">
    <source>
        <dbReference type="Proteomes" id="UP000798808"/>
    </source>
</evidence>
<keyword evidence="3" id="KW-0731">Sigma factor</keyword>
<comment type="caution">
    <text evidence="5">The sequence shown here is derived from an EMBL/GenBank/DDBJ whole genome shotgun (WGS) entry which is preliminary data.</text>
</comment>
<protein>
    <submittedName>
        <fullName evidence="5">Sigma-70 family RNA polymerase sigma factor</fullName>
    </submittedName>
</protein>
<dbReference type="RefSeq" id="WP_155177230.1">
    <property type="nucleotide sequence ID" value="NZ_BAAAFL010000010.1"/>
</dbReference>
<comment type="similarity">
    <text evidence="1">Belongs to the sigma-70 factor family. ECF subfamily.</text>
</comment>
<dbReference type="PANTHER" id="PTHR43133:SF62">
    <property type="entry name" value="RNA POLYMERASE SIGMA FACTOR SIGZ"/>
    <property type="match status" value="1"/>
</dbReference>
<dbReference type="InterPro" id="IPR013325">
    <property type="entry name" value="RNA_pol_sigma_r2"/>
</dbReference>
<dbReference type="PANTHER" id="PTHR43133">
    <property type="entry name" value="RNA POLYMERASE ECF-TYPE SIGMA FACTO"/>
    <property type="match status" value="1"/>
</dbReference>
<name>A0ABW9RZ93_9BACT</name>
<reference evidence="5 6" key="1">
    <citation type="submission" date="2019-02" db="EMBL/GenBank/DDBJ databases">
        <authorList>
            <person name="Goldberg S.R."/>
            <person name="Haltli B.A."/>
            <person name="Correa H."/>
            <person name="Russell K.G."/>
        </authorList>
    </citation>
    <scope>NUCLEOTIDE SEQUENCE [LARGE SCALE GENOMIC DNA]</scope>
    <source>
        <strain evidence="5 6">JCM 16186</strain>
    </source>
</reference>
<accession>A0ABW9RZ93</accession>
<dbReference type="SUPFAM" id="SSF88946">
    <property type="entry name" value="Sigma2 domain of RNA polymerase sigma factors"/>
    <property type="match status" value="1"/>
</dbReference>
<dbReference type="NCBIfam" id="TIGR02937">
    <property type="entry name" value="sigma70-ECF"/>
    <property type="match status" value="1"/>
</dbReference>
<evidence type="ECO:0000256" key="2">
    <source>
        <dbReference type="ARBA" id="ARBA00023015"/>
    </source>
</evidence>
<dbReference type="Proteomes" id="UP000798808">
    <property type="component" value="Unassembled WGS sequence"/>
</dbReference>
<proteinExistence type="inferred from homology"/>
<dbReference type="SUPFAM" id="SSF88659">
    <property type="entry name" value="Sigma3 and sigma4 domains of RNA polymerase sigma factors"/>
    <property type="match status" value="1"/>
</dbReference>
<organism evidence="5 6">
    <name type="scientific">Fulvivirga kasyanovii</name>
    <dbReference type="NCBI Taxonomy" id="396812"/>
    <lineage>
        <taxon>Bacteria</taxon>
        <taxon>Pseudomonadati</taxon>
        <taxon>Bacteroidota</taxon>
        <taxon>Cytophagia</taxon>
        <taxon>Cytophagales</taxon>
        <taxon>Fulvivirgaceae</taxon>
        <taxon>Fulvivirga</taxon>
    </lineage>
</organism>
<keyword evidence="6" id="KW-1185">Reference proteome</keyword>
<dbReference type="Gene3D" id="1.10.1740.10">
    <property type="match status" value="1"/>
</dbReference>
<dbReference type="InterPro" id="IPR039425">
    <property type="entry name" value="RNA_pol_sigma-70-like"/>
</dbReference>